<sequence>MKIITISREFGSGGRELGKRLADRMNIPCYDHEIIDMVAEKHGFDKNYVAHISEKDIRNFYQSTIGHRFMIYQQPMVHQPIKVALAEHEIIHQLAKQGDCVIVGRCADIVCADMNPFNIFVYADQISKLKRCEERADEKENLSEKEMLRKIKRIDKERSSYRELFTEKEWGKKESYHLCINTSGKEIKTLVSGVMEYAERWFEQK</sequence>
<reference evidence="2 3" key="1">
    <citation type="journal article" date="2021" name="ISME Commun">
        <title>Automated analysis of genomic sequences facilitates high-throughput and comprehensive description of bacteria.</title>
        <authorList>
            <person name="Hitch T.C.A."/>
        </authorList>
    </citation>
    <scope>NUCLEOTIDE SEQUENCE [LARGE SCALE GENOMIC DNA]</scope>
    <source>
        <strain evidence="2 3">Sanger_03</strain>
    </source>
</reference>
<evidence type="ECO:0000313" key="3">
    <source>
        <dbReference type="Proteomes" id="UP001652431"/>
    </source>
</evidence>
<comment type="caution">
    <text evidence="2">The sequence shown here is derived from an EMBL/GenBank/DDBJ whole genome shotgun (WGS) entry which is preliminary data.</text>
</comment>
<dbReference type="Pfam" id="PF13189">
    <property type="entry name" value="Cytidylate_kin2"/>
    <property type="match status" value="1"/>
</dbReference>
<accession>A0ABT2RL28</accession>
<gene>
    <name evidence="2" type="ORF">OCV99_05415</name>
</gene>
<dbReference type="RefSeq" id="WP_158368957.1">
    <property type="nucleotide sequence ID" value="NZ_JAOQJU010000003.1"/>
</dbReference>
<protein>
    <submittedName>
        <fullName evidence="2">Cytidylate kinase-like family protein</fullName>
    </submittedName>
</protein>
<evidence type="ECO:0000313" key="2">
    <source>
        <dbReference type="EMBL" id="MCU6686001.1"/>
    </source>
</evidence>
<keyword evidence="1" id="KW-0175">Coiled coil</keyword>
<dbReference type="EMBL" id="JAOQJU010000003">
    <property type="protein sequence ID" value="MCU6686001.1"/>
    <property type="molecule type" value="Genomic_DNA"/>
</dbReference>
<proteinExistence type="predicted"/>
<dbReference type="InterPro" id="IPR027417">
    <property type="entry name" value="P-loop_NTPase"/>
</dbReference>
<dbReference type="Gene3D" id="3.40.50.300">
    <property type="entry name" value="P-loop containing nucleotide triphosphate hydrolases"/>
    <property type="match status" value="1"/>
</dbReference>
<feature type="coiled-coil region" evidence="1">
    <location>
        <begin position="122"/>
        <end position="149"/>
    </location>
</feature>
<organism evidence="2 3">
    <name type="scientific">Dorea acetigenes</name>
    <dbReference type="NCBI Taxonomy" id="2981787"/>
    <lineage>
        <taxon>Bacteria</taxon>
        <taxon>Bacillati</taxon>
        <taxon>Bacillota</taxon>
        <taxon>Clostridia</taxon>
        <taxon>Lachnospirales</taxon>
        <taxon>Lachnospiraceae</taxon>
        <taxon>Dorea</taxon>
    </lineage>
</organism>
<name>A0ABT2RL28_9FIRM</name>
<keyword evidence="3" id="KW-1185">Reference proteome</keyword>
<dbReference type="SUPFAM" id="SSF52540">
    <property type="entry name" value="P-loop containing nucleoside triphosphate hydrolases"/>
    <property type="match status" value="1"/>
</dbReference>
<dbReference type="Proteomes" id="UP001652431">
    <property type="component" value="Unassembled WGS sequence"/>
</dbReference>
<evidence type="ECO:0000256" key="1">
    <source>
        <dbReference type="SAM" id="Coils"/>
    </source>
</evidence>